<feature type="transmembrane region" description="Helical" evidence="2">
    <location>
        <begin position="66"/>
        <end position="86"/>
    </location>
</feature>
<gene>
    <name evidence="3" type="ORF">IAD32_03575</name>
</gene>
<evidence type="ECO:0000256" key="2">
    <source>
        <dbReference type="SAM" id="Phobius"/>
    </source>
</evidence>
<evidence type="ECO:0000256" key="1">
    <source>
        <dbReference type="SAM" id="MobiDB-lite"/>
    </source>
</evidence>
<dbReference type="Proteomes" id="UP000886787">
    <property type="component" value="Unassembled WGS sequence"/>
</dbReference>
<keyword evidence="2" id="KW-0472">Membrane</keyword>
<proteinExistence type="predicted"/>
<accession>A0A9D1CUP4</accession>
<feature type="compositionally biased region" description="Polar residues" evidence="1">
    <location>
        <begin position="15"/>
        <end position="26"/>
    </location>
</feature>
<keyword evidence="2" id="KW-0812">Transmembrane</keyword>
<organism evidence="3 4">
    <name type="scientific">Candidatus Scatavimonas merdigallinarum</name>
    <dbReference type="NCBI Taxonomy" id="2840914"/>
    <lineage>
        <taxon>Bacteria</taxon>
        <taxon>Bacillati</taxon>
        <taxon>Bacillota</taxon>
        <taxon>Clostridia</taxon>
        <taxon>Eubacteriales</taxon>
        <taxon>Oscillospiraceae</taxon>
        <taxon>Oscillospiraceae incertae sedis</taxon>
        <taxon>Candidatus Scatavimonas</taxon>
    </lineage>
</organism>
<feature type="transmembrane region" description="Helical" evidence="2">
    <location>
        <begin position="92"/>
        <end position="112"/>
    </location>
</feature>
<comment type="caution">
    <text evidence="3">The sequence shown here is derived from an EMBL/GenBank/DDBJ whole genome shotgun (WGS) entry which is preliminary data.</text>
</comment>
<sequence length="203" mass="23212">MENAVDEIEKKARDTSQQVQKTPYEQENTKKEERQFLEEISYSLTQQEAYLCLKKAGIFKTSGRRAVVYTVLMIIAAAGFFISFLVGQNVNWLVFAIVSLLIIAVIWLVPYFQLKRLAKENAKGNVIKAKITEEKIVITGNDSSWKIPLDQTSRLSQGDGLLVFHTQNKQLFVIPQRAIHPENLQKVQRLVQKGTRPYRGSEK</sequence>
<evidence type="ECO:0000313" key="4">
    <source>
        <dbReference type="Proteomes" id="UP000886787"/>
    </source>
</evidence>
<protein>
    <recommendedName>
        <fullName evidence="5">YcxB family protein</fullName>
    </recommendedName>
</protein>
<dbReference type="EMBL" id="DVFW01000021">
    <property type="protein sequence ID" value="HIQ80344.1"/>
    <property type="molecule type" value="Genomic_DNA"/>
</dbReference>
<reference evidence="3" key="2">
    <citation type="journal article" date="2021" name="PeerJ">
        <title>Extensive microbial diversity within the chicken gut microbiome revealed by metagenomics and culture.</title>
        <authorList>
            <person name="Gilroy R."/>
            <person name="Ravi A."/>
            <person name="Getino M."/>
            <person name="Pursley I."/>
            <person name="Horton D.L."/>
            <person name="Alikhan N.F."/>
            <person name="Baker D."/>
            <person name="Gharbi K."/>
            <person name="Hall N."/>
            <person name="Watson M."/>
            <person name="Adriaenssens E.M."/>
            <person name="Foster-Nyarko E."/>
            <person name="Jarju S."/>
            <person name="Secka A."/>
            <person name="Antonio M."/>
            <person name="Oren A."/>
            <person name="Chaudhuri R.R."/>
            <person name="La Ragione R."/>
            <person name="Hildebrand F."/>
            <person name="Pallen M.J."/>
        </authorList>
    </citation>
    <scope>NUCLEOTIDE SEQUENCE</scope>
    <source>
        <strain evidence="3">ChiSjej1B19-3389</strain>
    </source>
</reference>
<evidence type="ECO:0000313" key="3">
    <source>
        <dbReference type="EMBL" id="HIQ80344.1"/>
    </source>
</evidence>
<feature type="region of interest" description="Disordered" evidence="1">
    <location>
        <begin position="1"/>
        <end position="29"/>
    </location>
</feature>
<keyword evidence="2" id="KW-1133">Transmembrane helix</keyword>
<reference evidence="3" key="1">
    <citation type="submission" date="2020-10" db="EMBL/GenBank/DDBJ databases">
        <authorList>
            <person name="Gilroy R."/>
        </authorList>
    </citation>
    <scope>NUCLEOTIDE SEQUENCE</scope>
    <source>
        <strain evidence="3">ChiSjej1B19-3389</strain>
    </source>
</reference>
<dbReference type="AlphaFoldDB" id="A0A9D1CUP4"/>
<name>A0A9D1CUP4_9FIRM</name>
<evidence type="ECO:0008006" key="5">
    <source>
        <dbReference type="Google" id="ProtNLM"/>
    </source>
</evidence>